<feature type="compositionally biased region" description="Basic and acidic residues" evidence="6">
    <location>
        <begin position="95"/>
        <end position="108"/>
    </location>
</feature>
<keyword evidence="5" id="KW-0813">Transport</keyword>
<dbReference type="EMBL" id="JAFNEN010000218">
    <property type="protein sequence ID" value="KAG8189291.1"/>
    <property type="molecule type" value="Genomic_DNA"/>
</dbReference>
<evidence type="ECO:0000313" key="8">
    <source>
        <dbReference type="Proteomes" id="UP000827092"/>
    </source>
</evidence>
<dbReference type="Proteomes" id="UP000827092">
    <property type="component" value="Unassembled WGS sequence"/>
</dbReference>
<reference evidence="7 8" key="1">
    <citation type="journal article" date="2022" name="Nat. Ecol. Evol.">
        <title>A masculinizing supergene underlies an exaggerated male reproductive morph in a spider.</title>
        <authorList>
            <person name="Hendrickx F."/>
            <person name="De Corte Z."/>
            <person name="Sonet G."/>
            <person name="Van Belleghem S.M."/>
            <person name="Kostlbacher S."/>
            <person name="Vangestel C."/>
        </authorList>
    </citation>
    <scope>NUCLEOTIDE SEQUENCE [LARGE SCALE GENOMIC DNA]</scope>
    <source>
        <strain evidence="7">W744_W776</strain>
    </source>
</reference>
<feature type="transmembrane region" description="Helical" evidence="5">
    <location>
        <begin position="188"/>
        <end position="210"/>
    </location>
</feature>
<comment type="subcellular location">
    <subcellularLocation>
        <location evidence="1 5">Membrane</location>
        <topology evidence="1 5">Multi-pass membrane protein</topology>
    </subcellularLocation>
</comment>
<gene>
    <name evidence="7" type="ORF">JTE90_019051</name>
</gene>
<keyword evidence="4 5" id="KW-0472">Membrane</keyword>
<keyword evidence="8" id="KW-1185">Reference proteome</keyword>
<comment type="caution">
    <text evidence="7">The sequence shown here is derived from an EMBL/GenBank/DDBJ whole genome shotgun (WGS) entry which is preliminary data.</text>
</comment>
<proteinExistence type="inferred from homology"/>
<accession>A0AAV6UY83</accession>
<evidence type="ECO:0000256" key="1">
    <source>
        <dbReference type="ARBA" id="ARBA00004141"/>
    </source>
</evidence>
<dbReference type="Pfam" id="PF04144">
    <property type="entry name" value="SCAMP"/>
    <property type="match status" value="1"/>
</dbReference>
<dbReference type="PANTHER" id="PTHR10687">
    <property type="entry name" value="SECRETORY CARRIER-ASSOCIATED MEMBRANE PROTEIN SCAMP"/>
    <property type="match status" value="1"/>
</dbReference>
<feature type="compositionally biased region" description="Low complexity" evidence="6">
    <location>
        <begin position="83"/>
        <end position="93"/>
    </location>
</feature>
<feature type="transmembrane region" description="Helical" evidence="5">
    <location>
        <begin position="272"/>
        <end position="297"/>
    </location>
</feature>
<feature type="region of interest" description="Disordered" evidence="6">
    <location>
        <begin position="1"/>
        <end position="108"/>
    </location>
</feature>
<evidence type="ECO:0000256" key="6">
    <source>
        <dbReference type="SAM" id="MobiDB-lite"/>
    </source>
</evidence>
<evidence type="ECO:0000313" key="7">
    <source>
        <dbReference type="EMBL" id="KAG8189291.1"/>
    </source>
</evidence>
<feature type="compositionally biased region" description="Polar residues" evidence="6">
    <location>
        <begin position="17"/>
        <end position="29"/>
    </location>
</feature>
<dbReference type="GO" id="GO:0015031">
    <property type="term" value="P:protein transport"/>
    <property type="evidence" value="ECO:0007669"/>
    <property type="project" value="InterPro"/>
</dbReference>
<dbReference type="AlphaFoldDB" id="A0AAV6UY83"/>
<evidence type="ECO:0000256" key="2">
    <source>
        <dbReference type="ARBA" id="ARBA00022692"/>
    </source>
</evidence>
<sequence>MSSANDDYNPFEDPSVKNLTNQPTGNQDNLGAYNPFEKSNQPVKAAGGEAKAPTQPPPLFKPQPFGQPQEMQQPVESPPPYEASGAQNAAAAADLQKRQEELERKANELQSREARLNATTAGTGNNWPPLPAKCCVGPCFYQDISVEIPDAYQKTVRTMYYLWIFYALLLFLNMAGALGLFISDISYGTTFGISMLVFVLFSPLSFMCWFRPLYKAFRSDSSFNFMLFFFVFFFQFLISVFYAVGLPSMGSCGLLNGITTLMDKSDHKISTYTVGIIAILIGFLWAINALISLYMLVKIHRICHSSGYSSCHPSCTADLQSSGFWVEILVAIYFLCSISNTHVRILLTTLVILRNASPYPRLRYNLF</sequence>
<comment type="similarity">
    <text evidence="5">Belongs to the SCAMP family.</text>
</comment>
<keyword evidence="2 5" id="KW-0812">Transmembrane</keyword>
<dbReference type="GO" id="GO:0055038">
    <property type="term" value="C:recycling endosome membrane"/>
    <property type="evidence" value="ECO:0007669"/>
    <property type="project" value="TreeGrafter"/>
</dbReference>
<dbReference type="InterPro" id="IPR007273">
    <property type="entry name" value="SCAMP"/>
</dbReference>
<dbReference type="PANTHER" id="PTHR10687:SF2">
    <property type="entry name" value="SECRETORY CARRIER-ASSOCIATED MEMBRANE PROTEIN"/>
    <property type="match status" value="1"/>
</dbReference>
<name>A0AAV6UY83_9ARAC</name>
<dbReference type="GO" id="GO:0032588">
    <property type="term" value="C:trans-Golgi network membrane"/>
    <property type="evidence" value="ECO:0007669"/>
    <property type="project" value="TreeGrafter"/>
</dbReference>
<keyword evidence="3 5" id="KW-1133">Transmembrane helix</keyword>
<evidence type="ECO:0000256" key="4">
    <source>
        <dbReference type="ARBA" id="ARBA00023136"/>
    </source>
</evidence>
<organism evidence="7 8">
    <name type="scientific">Oedothorax gibbosus</name>
    <dbReference type="NCBI Taxonomy" id="931172"/>
    <lineage>
        <taxon>Eukaryota</taxon>
        <taxon>Metazoa</taxon>
        <taxon>Ecdysozoa</taxon>
        <taxon>Arthropoda</taxon>
        <taxon>Chelicerata</taxon>
        <taxon>Arachnida</taxon>
        <taxon>Araneae</taxon>
        <taxon>Araneomorphae</taxon>
        <taxon>Entelegynae</taxon>
        <taxon>Araneoidea</taxon>
        <taxon>Linyphiidae</taxon>
        <taxon>Erigoninae</taxon>
        <taxon>Oedothorax</taxon>
    </lineage>
</organism>
<feature type="transmembrane region" description="Helical" evidence="5">
    <location>
        <begin position="160"/>
        <end position="182"/>
    </location>
</feature>
<protein>
    <recommendedName>
        <fullName evidence="5">Secretory carrier-associated membrane protein</fullName>
        <shortName evidence="5">Secretory carrier membrane protein</shortName>
    </recommendedName>
</protein>
<feature type="transmembrane region" description="Helical" evidence="5">
    <location>
        <begin position="222"/>
        <end position="244"/>
    </location>
</feature>
<evidence type="ECO:0000256" key="3">
    <source>
        <dbReference type="ARBA" id="ARBA00022989"/>
    </source>
</evidence>
<evidence type="ECO:0000256" key="5">
    <source>
        <dbReference type="RuleBase" id="RU363122"/>
    </source>
</evidence>